<evidence type="ECO:0000313" key="3">
    <source>
        <dbReference type="Proteomes" id="UP000295328"/>
    </source>
</evidence>
<keyword evidence="3" id="KW-1185">Reference proteome</keyword>
<sequence length="80" mass="8598">MNKNQKNNKKSHVIKALLATGVIASPLLSPINAFAATTSILDAPNASVPTSTDKADSKYEFIAQYNPELTKITTFGSAMW</sequence>
<dbReference type="EMBL" id="SCWE01000016">
    <property type="protein sequence ID" value="TDM00986.1"/>
    <property type="molecule type" value="Genomic_DNA"/>
</dbReference>
<feature type="non-terminal residue" evidence="2">
    <location>
        <position position="80"/>
    </location>
</feature>
<dbReference type="RefSeq" id="WP_133430743.1">
    <property type="nucleotide sequence ID" value="NZ_SCWE01000016.1"/>
</dbReference>
<evidence type="ECO:0000256" key="1">
    <source>
        <dbReference type="SAM" id="SignalP"/>
    </source>
</evidence>
<accession>A0A4R6BHF0</accession>
<feature type="signal peptide" evidence="1">
    <location>
        <begin position="1"/>
        <end position="35"/>
    </location>
</feature>
<gene>
    <name evidence="2" type="ORF">ERX37_11140</name>
</gene>
<comment type="caution">
    <text evidence="2">The sequence shown here is derived from an EMBL/GenBank/DDBJ whole genome shotgun (WGS) entry which is preliminary data.</text>
</comment>
<protein>
    <submittedName>
        <fullName evidence="2">Uncharacterized protein</fullName>
    </submittedName>
</protein>
<dbReference type="AlphaFoldDB" id="A0A4R6BHF0"/>
<proteinExistence type="predicted"/>
<reference evidence="2 3" key="1">
    <citation type="submission" date="2019-01" db="EMBL/GenBank/DDBJ databases">
        <title>Draft genome sequences of the type strains of six Macrococcus species.</title>
        <authorList>
            <person name="Mazhar S."/>
            <person name="Altermann E."/>
            <person name="Hill C."/>
            <person name="Mcauliffe O."/>
        </authorList>
    </citation>
    <scope>NUCLEOTIDE SEQUENCE [LARGE SCALE GENOMIC DNA]</scope>
    <source>
        <strain evidence="2 3">CCM4809</strain>
    </source>
</reference>
<feature type="chain" id="PRO_5020567416" evidence="1">
    <location>
        <begin position="36"/>
        <end position="80"/>
    </location>
</feature>
<dbReference type="Proteomes" id="UP000295328">
    <property type="component" value="Unassembled WGS sequence"/>
</dbReference>
<keyword evidence="1" id="KW-0732">Signal</keyword>
<name>A0A4R6BHF0_9STAP</name>
<dbReference type="OrthoDB" id="2367507at2"/>
<organism evidence="2 3">
    <name type="scientific">Macrococcus hajekii</name>
    <dbReference type="NCBI Taxonomy" id="198482"/>
    <lineage>
        <taxon>Bacteria</taxon>
        <taxon>Bacillati</taxon>
        <taxon>Bacillota</taxon>
        <taxon>Bacilli</taxon>
        <taxon>Bacillales</taxon>
        <taxon>Staphylococcaceae</taxon>
        <taxon>Macrococcus</taxon>
    </lineage>
</organism>
<evidence type="ECO:0000313" key="2">
    <source>
        <dbReference type="EMBL" id="TDM00986.1"/>
    </source>
</evidence>